<protein>
    <submittedName>
        <fullName evidence="1">Uncharacterized protein</fullName>
    </submittedName>
</protein>
<dbReference type="Proteomes" id="UP000768567">
    <property type="component" value="Unassembled WGS sequence"/>
</dbReference>
<organism evidence="1 2">
    <name type="scientific">Gemmiger gallinarum</name>
    <dbReference type="NCBI Taxonomy" id="2779354"/>
    <lineage>
        <taxon>Bacteria</taxon>
        <taxon>Bacillati</taxon>
        <taxon>Bacillota</taxon>
        <taxon>Clostridia</taxon>
        <taxon>Eubacteriales</taxon>
        <taxon>Gemmiger</taxon>
    </lineage>
</organism>
<evidence type="ECO:0000313" key="2">
    <source>
        <dbReference type="Proteomes" id="UP000768567"/>
    </source>
</evidence>
<dbReference type="EMBL" id="JADCKC010000002">
    <property type="protein sequence ID" value="MBE5037278.1"/>
    <property type="molecule type" value="Genomic_DNA"/>
</dbReference>
<gene>
    <name evidence="1" type="ORF">INF35_05740</name>
</gene>
<proteinExistence type="predicted"/>
<sequence>MASIKHQEYTHNGHRVILDAAEIRPGKYETMIYHSSSGAEIDHITTGSRREAVDAFSQLFKAYPPDDSAPLTGRYAQLRDDLRKALESGAAAERENPEDGGTCNFDSAALYLPRWNACKVEQAAKEAGTACSTWHLFGTKHFVFCPRTAAQANARSRNAEAMTQALKAMGYDAIDYCQMD</sequence>
<name>A0ABR9R2A0_9FIRM</name>
<accession>A0ABR9R2A0</accession>
<keyword evidence="2" id="KW-1185">Reference proteome</keyword>
<comment type="caution">
    <text evidence="1">The sequence shown here is derived from an EMBL/GenBank/DDBJ whole genome shotgun (WGS) entry which is preliminary data.</text>
</comment>
<reference evidence="1 2" key="1">
    <citation type="submission" date="2020-10" db="EMBL/GenBank/DDBJ databases">
        <title>ChiBAC.</title>
        <authorList>
            <person name="Zenner C."/>
            <person name="Hitch T.C.A."/>
            <person name="Clavel T."/>
        </authorList>
    </citation>
    <scope>NUCLEOTIDE SEQUENCE [LARGE SCALE GENOMIC DNA]</scope>
    <source>
        <strain evidence="1 2">DSM 109015</strain>
    </source>
</reference>
<dbReference type="RefSeq" id="WP_193500572.1">
    <property type="nucleotide sequence ID" value="NZ_JADCKC010000002.1"/>
</dbReference>
<evidence type="ECO:0000313" key="1">
    <source>
        <dbReference type="EMBL" id="MBE5037278.1"/>
    </source>
</evidence>